<accession>A0A8R1DMW0</accession>
<evidence type="ECO:0000313" key="2">
    <source>
        <dbReference type="Proteomes" id="UP000005237"/>
    </source>
</evidence>
<reference evidence="2" key="1">
    <citation type="submission" date="2010-08" db="EMBL/GenBank/DDBJ databases">
        <authorList>
            <consortium name="Caenorhabditis japonica Sequencing Consortium"/>
            <person name="Wilson R.K."/>
        </authorList>
    </citation>
    <scope>NUCLEOTIDE SEQUENCE [LARGE SCALE GENOMIC DNA]</scope>
    <source>
        <strain evidence="2">DF5081</strain>
    </source>
</reference>
<protein>
    <submittedName>
        <fullName evidence="1">Uncharacterized protein</fullName>
    </submittedName>
</protein>
<dbReference type="Proteomes" id="UP000005237">
    <property type="component" value="Unassembled WGS sequence"/>
</dbReference>
<keyword evidence="2" id="KW-1185">Reference proteome</keyword>
<dbReference type="AlphaFoldDB" id="A0A8R1DMW0"/>
<sequence length="205" mass="24019">MTDAQMKKMKVDEMKQFINDHSQENQENPLPPPDEIFPMDDLIFMEQEDRENANSRVTNYRSKNNKDFLENPFELIEEKGIEFYTTIVKKRLASFLKKKQNTVVNDIYKKTNVKIMLYLECETKKPDSTDAAKFHVNTTSQILHSGESREEFYQAACSTLMNDVENREHHASGLVITRFLRLTMFQTKTDAMNRSIIHTESSVCY</sequence>
<name>A0A8R1DMW0_CAEJA</name>
<evidence type="ECO:0000313" key="1">
    <source>
        <dbReference type="EnsemblMetazoa" id="CJA07205.1"/>
    </source>
</evidence>
<proteinExistence type="predicted"/>
<dbReference type="EnsemblMetazoa" id="CJA07205.1">
    <property type="protein sequence ID" value="CJA07205.1"/>
    <property type="gene ID" value="WBGene00126409"/>
</dbReference>
<organism evidence="1 2">
    <name type="scientific">Caenorhabditis japonica</name>
    <dbReference type="NCBI Taxonomy" id="281687"/>
    <lineage>
        <taxon>Eukaryota</taxon>
        <taxon>Metazoa</taxon>
        <taxon>Ecdysozoa</taxon>
        <taxon>Nematoda</taxon>
        <taxon>Chromadorea</taxon>
        <taxon>Rhabditida</taxon>
        <taxon>Rhabditina</taxon>
        <taxon>Rhabditomorpha</taxon>
        <taxon>Rhabditoidea</taxon>
        <taxon>Rhabditidae</taxon>
        <taxon>Peloderinae</taxon>
        <taxon>Caenorhabditis</taxon>
    </lineage>
</organism>
<reference evidence="1" key="2">
    <citation type="submission" date="2022-06" db="UniProtKB">
        <authorList>
            <consortium name="EnsemblMetazoa"/>
        </authorList>
    </citation>
    <scope>IDENTIFICATION</scope>
    <source>
        <strain evidence="1">DF5081</strain>
    </source>
</reference>